<protein>
    <submittedName>
        <fullName evidence="1">Uncharacterized protein</fullName>
    </submittedName>
</protein>
<dbReference type="RefSeq" id="WP_264793059.1">
    <property type="nucleotide sequence ID" value="NZ_AP026867.1"/>
</dbReference>
<dbReference type="Proteomes" id="UP001060919">
    <property type="component" value="Chromosome"/>
</dbReference>
<dbReference type="EMBL" id="AP026867">
    <property type="protein sequence ID" value="BDS11926.1"/>
    <property type="molecule type" value="Genomic_DNA"/>
</dbReference>
<organism evidence="1 2">
    <name type="scientific">Aureispira anguillae</name>
    <dbReference type="NCBI Taxonomy" id="2864201"/>
    <lineage>
        <taxon>Bacteria</taxon>
        <taxon>Pseudomonadati</taxon>
        <taxon>Bacteroidota</taxon>
        <taxon>Saprospiria</taxon>
        <taxon>Saprospirales</taxon>
        <taxon>Saprospiraceae</taxon>
        <taxon>Aureispira</taxon>
    </lineage>
</organism>
<sequence length="373" mass="41994">MNEFKIVILSFFCWTIHLSLFGQTITPHTTFHSTKAQSVVNVEDDLYLRFDMGKSFEAIAQERGIENPEKIYGQVKIYLEELEVSTGTIALAESHMMALQEFDLVFSVVMKQFHSLAMEHKAAWTVKDDLLINAIAQPNNTMNAWMKAIAARAIDEQSHAVKVELYLIDDIQQPEQIGAAVCTGKFSLKVKKNALQPLYGTKIPVLHRPTPDQGITSDLHQKNLGKMLWSTAFIEEKEPSTKALQTDFKVSEKTVIHGRVYLPKSIRNIGAGVGQDKICTVVATYYIDDVLIETIDYPLEASICQKATTLPLFLGEETTKDKMPNTLTAPFVNWLDQLEAGKHEIKVVLNFDYQETGKKIRQPLATSKFTIVI</sequence>
<proteinExistence type="predicted"/>
<dbReference type="KEGG" id="aup:AsAng_0026400"/>
<gene>
    <name evidence="1" type="ORF">AsAng_0026400</name>
</gene>
<dbReference type="AlphaFoldDB" id="A0A915YF97"/>
<accession>A0A915YF97</accession>
<evidence type="ECO:0000313" key="1">
    <source>
        <dbReference type="EMBL" id="BDS11926.1"/>
    </source>
</evidence>
<reference evidence="1" key="1">
    <citation type="submission" date="2022-09" db="EMBL/GenBank/DDBJ databases">
        <title>Aureispira anguillicida sp. nov., isolated from Leptocephalus of Japanese eel Anguilla japonica.</title>
        <authorList>
            <person name="Yuasa K."/>
            <person name="Mekata T."/>
            <person name="Ikunari K."/>
        </authorList>
    </citation>
    <scope>NUCLEOTIDE SEQUENCE</scope>
    <source>
        <strain evidence="1">EL160426</strain>
    </source>
</reference>
<name>A0A915YF97_9BACT</name>
<keyword evidence="2" id="KW-1185">Reference proteome</keyword>
<evidence type="ECO:0000313" key="2">
    <source>
        <dbReference type="Proteomes" id="UP001060919"/>
    </source>
</evidence>